<dbReference type="OrthoDB" id="214086at2"/>
<dbReference type="SUPFAM" id="SSF48008">
    <property type="entry name" value="GntR ligand-binding domain-like"/>
    <property type="match status" value="1"/>
</dbReference>
<keyword evidence="3" id="KW-0804">Transcription</keyword>
<dbReference type="STRING" id="1830138.SAMN05443507_10681"/>
<sequence>MTLTPVQQSKAYDLVTEQIKNAILDGTFPPGSRLPSLKTLAQSLGVGQAAVREAISALRAIRLVEVRQGDGTFVATLDTNEISRSVEQLEESTAKDIQSLLELRIWIETGAAHYAALRRTRQHLLEMERILEQMEQDAGHAELGETSDWEFHYAVSKASHNPYMQSLMETIAERVQSALLKSRLALYRIPGEERRLIEQHQAIFEAIQDGDGEKAMFAMQQHLLHVSIQLSGGEVV</sequence>
<dbReference type="InterPro" id="IPR036388">
    <property type="entry name" value="WH-like_DNA-bd_sf"/>
</dbReference>
<dbReference type="Pfam" id="PF07729">
    <property type="entry name" value="FCD"/>
    <property type="match status" value="1"/>
</dbReference>
<evidence type="ECO:0000313" key="5">
    <source>
        <dbReference type="EMBL" id="SHJ96247.1"/>
    </source>
</evidence>
<dbReference type="InterPro" id="IPR000524">
    <property type="entry name" value="Tscrpt_reg_HTH_GntR"/>
</dbReference>
<dbReference type="PANTHER" id="PTHR43537:SF5">
    <property type="entry name" value="UXU OPERON TRANSCRIPTIONAL REGULATOR"/>
    <property type="match status" value="1"/>
</dbReference>
<dbReference type="GO" id="GO:0003677">
    <property type="term" value="F:DNA binding"/>
    <property type="evidence" value="ECO:0007669"/>
    <property type="project" value="UniProtKB-KW"/>
</dbReference>
<keyword evidence="2" id="KW-0238">DNA-binding</keyword>
<dbReference type="Proteomes" id="UP000184016">
    <property type="component" value="Unassembled WGS sequence"/>
</dbReference>
<evidence type="ECO:0000256" key="2">
    <source>
        <dbReference type="ARBA" id="ARBA00023125"/>
    </source>
</evidence>
<dbReference type="RefSeq" id="WP_072873426.1">
    <property type="nucleotide sequence ID" value="NZ_FRAF01000006.1"/>
</dbReference>
<dbReference type="GO" id="GO:0003700">
    <property type="term" value="F:DNA-binding transcription factor activity"/>
    <property type="evidence" value="ECO:0007669"/>
    <property type="project" value="InterPro"/>
</dbReference>
<dbReference type="AlphaFoldDB" id="A0A1M6NKK3"/>
<dbReference type="CDD" id="cd07377">
    <property type="entry name" value="WHTH_GntR"/>
    <property type="match status" value="1"/>
</dbReference>
<dbReference type="InterPro" id="IPR011711">
    <property type="entry name" value="GntR_C"/>
</dbReference>
<accession>A0A1M6NKK3</accession>
<dbReference type="SMART" id="SM00895">
    <property type="entry name" value="FCD"/>
    <property type="match status" value="1"/>
</dbReference>
<reference evidence="6" key="1">
    <citation type="submission" date="2016-11" db="EMBL/GenBank/DDBJ databases">
        <authorList>
            <person name="Varghese N."/>
            <person name="Submissions S."/>
        </authorList>
    </citation>
    <scope>NUCLEOTIDE SEQUENCE [LARGE SCALE GENOMIC DNA]</scope>
    <source>
        <strain evidence="6">USBA-503</strain>
    </source>
</reference>
<name>A0A1M6NKK3_9BACL</name>
<dbReference type="InterPro" id="IPR008920">
    <property type="entry name" value="TF_FadR/GntR_C"/>
</dbReference>
<keyword evidence="6" id="KW-1185">Reference proteome</keyword>
<dbReference type="SMART" id="SM00345">
    <property type="entry name" value="HTH_GNTR"/>
    <property type="match status" value="1"/>
</dbReference>
<dbReference type="PANTHER" id="PTHR43537">
    <property type="entry name" value="TRANSCRIPTIONAL REGULATOR, GNTR FAMILY"/>
    <property type="match status" value="1"/>
</dbReference>
<keyword evidence="1" id="KW-0805">Transcription regulation</keyword>
<evidence type="ECO:0000259" key="4">
    <source>
        <dbReference type="PROSITE" id="PS50949"/>
    </source>
</evidence>
<feature type="domain" description="HTH gntR-type" evidence="4">
    <location>
        <begin position="9"/>
        <end position="77"/>
    </location>
</feature>
<evidence type="ECO:0000313" key="6">
    <source>
        <dbReference type="Proteomes" id="UP000184016"/>
    </source>
</evidence>
<dbReference type="Gene3D" id="1.20.120.530">
    <property type="entry name" value="GntR ligand-binding domain-like"/>
    <property type="match status" value="1"/>
</dbReference>
<evidence type="ECO:0000256" key="1">
    <source>
        <dbReference type="ARBA" id="ARBA00023015"/>
    </source>
</evidence>
<organism evidence="5 6">
    <name type="scientific">Alicyclobacillus tolerans</name>
    <dbReference type="NCBI Taxonomy" id="90970"/>
    <lineage>
        <taxon>Bacteria</taxon>
        <taxon>Bacillati</taxon>
        <taxon>Bacillota</taxon>
        <taxon>Bacilli</taxon>
        <taxon>Bacillales</taxon>
        <taxon>Alicyclobacillaceae</taxon>
        <taxon>Alicyclobacillus</taxon>
    </lineage>
</organism>
<protein>
    <submittedName>
        <fullName evidence="5">Transcriptional regulator, GntR family</fullName>
    </submittedName>
</protein>
<gene>
    <name evidence="5" type="ORF">SAMN05443507_10681</name>
</gene>
<dbReference type="PROSITE" id="PS50949">
    <property type="entry name" value="HTH_GNTR"/>
    <property type="match status" value="1"/>
</dbReference>
<dbReference type="Gene3D" id="1.10.10.10">
    <property type="entry name" value="Winged helix-like DNA-binding domain superfamily/Winged helix DNA-binding domain"/>
    <property type="match status" value="1"/>
</dbReference>
<dbReference type="InterPro" id="IPR036390">
    <property type="entry name" value="WH_DNA-bd_sf"/>
</dbReference>
<dbReference type="SUPFAM" id="SSF46785">
    <property type="entry name" value="Winged helix' DNA-binding domain"/>
    <property type="match status" value="1"/>
</dbReference>
<proteinExistence type="predicted"/>
<dbReference type="Pfam" id="PF00392">
    <property type="entry name" value="GntR"/>
    <property type="match status" value="1"/>
</dbReference>
<evidence type="ECO:0000256" key="3">
    <source>
        <dbReference type="ARBA" id="ARBA00023163"/>
    </source>
</evidence>
<dbReference type="EMBL" id="FRAF01000006">
    <property type="protein sequence ID" value="SHJ96247.1"/>
    <property type="molecule type" value="Genomic_DNA"/>
</dbReference>